<keyword evidence="1 11" id="KW-0479">Metal-binding</keyword>
<evidence type="ECO:0000256" key="4">
    <source>
        <dbReference type="ARBA" id="ARBA00022771"/>
    </source>
</evidence>
<evidence type="ECO:0000256" key="12">
    <source>
        <dbReference type="NCBIfam" id="TIGR00416"/>
    </source>
</evidence>
<evidence type="ECO:0000256" key="2">
    <source>
        <dbReference type="ARBA" id="ARBA00022741"/>
    </source>
</evidence>
<comment type="similarity">
    <text evidence="11 13">Belongs to the RecA family. RadA subfamily.</text>
</comment>
<evidence type="ECO:0000256" key="5">
    <source>
        <dbReference type="ARBA" id="ARBA00022801"/>
    </source>
</evidence>
<feature type="binding site" evidence="11">
    <location>
        <begin position="96"/>
        <end position="103"/>
    </location>
    <ligand>
        <name>ATP</name>
        <dbReference type="ChEBI" id="CHEBI:30616"/>
    </ligand>
</feature>
<dbReference type="GO" id="GO:0016787">
    <property type="term" value="F:hydrolase activity"/>
    <property type="evidence" value="ECO:0007669"/>
    <property type="project" value="UniProtKB-KW"/>
</dbReference>
<dbReference type="SMART" id="SM00382">
    <property type="entry name" value="AAA"/>
    <property type="match status" value="1"/>
</dbReference>
<dbReference type="FunFam" id="3.40.50.300:FF:000050">
    <property type="entry name" value="DNA repair protein RadA"/>
    <property type="match status" value="1"/>
</dbReference>
<comment type="function">
    <text evidence="13">DNA-dependent ATPase involved in processing of recombination intermediates, plays a role in repairing DNA breaks. Stimulates the branch migration of RecA-mediated strand transfer reactions, allowing the 3' invading strand to extend heteroduplex DNA faster. Binds ssDNA in the presence of ADP but not other nucleotides, has ATPase activity that is stimulated by ssDNA and various branched DNA structures, but inhibited by SSB. Does not have RecA's homology-searching function.</text>
</comment>
<feature type="region of interest" description="Lon-protease-like" evidence="11">
    <location>
        <begin position="353"/>
        <end position="478"/>
    </location>
</feature>
<dbReference type="GO" id="GO:0005829">
    <property type="term" value="C:cytosol"/>
    <property type="evidence" value="ECO:0007669"/>
    <property type="project" value="TreeGrafter"/>
</dbReference>
<keyword evidence="5" id="KW-0378">Hydrolase</keyword>
<dbReference type="GO" id="GO:0000725">
    <property type="term" value="P:recombinational repair"/>
    <property type="evidence" value="ECO:0007669"/>
    <property type="project" value="UniProtKB-UniRule"/>
</dbReference>
<dbReference type="PANTHER" id="PTHR32472">
    <property type="entry name" value="DNA REPAIR PROTEIN RADA"/>
    <property type="match status" value="1"/>
</dbReference>
<feature type="short sequence motif" description="RadA KNRFG motif" evidence="11">
    <location>
        <begin position="254"/>
        <end position="258"/>
    </location>
</feature>
<evidence type="ECO:0000256" key="7">
    <source>
        <dbReference type="ARBA" id="ARBA00022840"/>
    </source>
</evidence>
<protein>
    <recommendedName>
        <fullName evidence="11 12">DNA repair protein RadA</fullName>
    </recommendedName>
</protein>
<feature type="region of interest" description="Disordered" evidence="14">
    <location>
        <begin position="458"/>
        <end position="478"/>
    </location>
</feature>
<dbReference type="HAMAP" id="MF_01498">
    <property type="entry name" value="RadA_bact"/>
    <property type="match status" value="1"/>
</dbReference>
<keyword evidence="7 11" id="KW-0067">ATP-binding</keyword>
<keyword evidence="10 11" id="KW-0234">DNA repair</keyword>
<dbReference type="InterPro" id="IPR020568">
    <property type="entry name" value="Ribosomal_Su5_D2-typ_SF"/>
</dbReference>
<accession>A0A0S3PX86</accession>
<dbReference type="SUPFAM" id="SSF52540">
    <property type="entry name" value="P-loop containing nucleoside triphosphate hydrolases"/>
    <property type="match status" value="1"/>
</dbReference>
<dbReference type="Pfam" id="PF13481">
    <property type="entry name" value="AAA_25"/>
    <property type="match status" value="1"/>
</dbReference>
<evidence type="ECO:0000256" key="6">
    <source>
        <dbReference type="ARBA" id="ARBA00022833"/>
    </source>
</evidence>
<dbReference type="GO" id="GO:0008270">
    <property type="term" value="F:zinc ion binding"/>
    <property type="evidence" value="ECO:0007669"/>
    <property type="project" value="UniProtKB-KW"/>
</dbReference>
<dbReference type="CDD" id="cd01121">
    <property type="entry name" value="RadA_SMS_N"/>
    <property type="match status" value="1"/>
</dbReference>
<keyword evidence="6 13" id="KW-0862">Zinc</keyword>
<evidence type="ECO:0000256" key="11">
    <source>
        <dbReference type="HAMAP-Rule" id="MF_01498"/>
    </source>
</evidence>
<gene>
    <name evidence="11" type="primary">radA</name>
    <name evidence="16" type="ORF">GJW-30_1_03098</name>
</gene>
<dbReference type="InterPro" id="IPR003593">
    <property type="entry name" value="AAA+_ATPase"/>
</dbReference>
<evidence type="ECO:0000256" key="8">
    <source>
        <dbReference type="ARBA" id="ARBA00023016"/>
    </source>
</evidence>
<evidence type="ECO:0000313" key="16">
    <source>
        <dbReference type="EMBL" id="BAT60552.1"/>
    </source>
</evidence>
<keyword evidence="2 11" id="KW-0547">Nucleotide-binding</keyword>
<dbReference type="GO" id="GO:0003684">
    <property type="term" value="F:damaged DNA binding"/>
    <property type="evidence" value="ECO:0007669"/>
    <property type="project" value="InterPro"/>
</dbReference>
<comment type="domain">
    <text evidence="11">The middle region has homology to RecA with ATPase motifs including the RadA KNRFG motif, while the C-terminus is homologous to Lon protease.</text>
</comment>
<evidence type="ECO:0000256" key="3">
    <source>
        <dbReference type="ARBA" id="ARBA00022763"/>
    </source>
</evidence>
<dbReference type="RefSeq" id="WP_096356853.1">
    <property type="nucleotide sequence ID" value="NZ_AP014946.1"/>
</dbReference>
<keyword evidence="4 13" id="KW-0863">Zinc-finger</keyword>
<dbReference type="Gene3D" id="3.30.230.10">
    <property type="match status" value="1"/>
</dbReference>
<evidence type="ECO:0000256" key="9">
    <source>
        <dbReference type="ARBA" id="ARBA00023125"/>
    </source>
</evidence>
<dbReference type="EMBL" id="AP014946">
    <property type="protein sequence ID" value="BAT60552.1"/>
    <property type="molecule type" value="Genomic_DNA"/>
</dbReference>
<feature type="compositionally biased region" description="Basic and acidic residues" evidence="14">
    <location>
        <begin position="467"/>
        <end position="478"/>
    </location>
</feature>
<dbReference type="OrthoDB" id="9803906at2"/>
<dbReference type="Gene3D" id="3.40.50.300">
    <property type="entry name" value="P-loop containing nucleotide triphosphate hydrolases"/>
    <property type="match status" value="1"/>
</dbReference>
<dbReference type="InterPro" id="IPR020588">
    <property type="entry name" value="RecA_ATP-bd"/>
</dbReference>
<dbReference type="AlphaFoldDB" id="A0A0S3PX86"/>
<name>A0A0S3PX86_9BRAD</name>
<dbReference type="GO" id="GO:0140664">
    <property type="term" value="F:ATP-dependent DNA damage sensor activity"/>
    <property type="evidence" value="ECO:0007669"/>
    <property type="project" value="InterPro"/>
</dbReference>
<dbReference type="GO" id="GO:0005524">
    <property type="term" value="F:ATP binding"/>
    <property type="evidence" value="ECO:0007669"/>
    <property type="project" value="UniProtKB-UniRule"/>
</dbReference>
<keyword evidence="17" id="KW-1185">Reference proteome</keyword>
<dbReference type="SUPFAM" id="SSF54211">
    <property type="entry name" value="Ribosomal protein S5 domain 2-like"/>
    <property type="match status" value="1"/>
</dbReference>
<reference evidence="16 17" key="1">
    <citation type="submission" date="2015-08" db="EMBL/GenBank/DDBJ databases">
        <title>Investigation of the bacterial diversity of lava forest soil.</title>
        <authorList>
            <person name="Lee J.S."/>
        </authorList>
    </citation>
    <scope>NUCLEOTIDE SEQUENCE [LARGE SCALE GENOMIC DNA]</scope>
    <source>
        <strain evidence="16 17">GJW-30</strain>
    </source>
</reference>
<dbReference type="PRINTS" id="PR01874">
    <property type="entry name" value="DNAREPAIRADA"/>
</dbReference>
<dbReference type="PROSITE" id="PS50162">
    <property type="entry name" value="RECA_2"/>
    <property type="match status" value="1"/>
</dbReference>
<dbReference type="InterPro" id="IPR004504">
    <property type="entry name" value="DNA_repair_RadA"/>
</dbReference>
<keyword evidence="9 11" id="KW-0238">DNA-binding</keyword>
<keyword evidence="3 11" id="KW-0227">DNA damage</keyword>
<evidence type="ECO:0000259" key="15">
    <source>
        <dbReference type="PROSITE" id="PS50162"/>
    </source>
</evidence>
<feature type="domain" description="RecA family profile 1" evidence="15">
    <location>
        <begin position="67"/>
        <end position="217"/>
    </location>
</feature>
<dbReference type="Pfam" id="PF18073">
    <property type="entry name" value="Zn_ribbon_LapB"/>
    <property type="match status" value="1"/>
</dbReference>
<organism evidence="16 17">
    <name type="scientific">Variibacter gotjawalensis</name>
    <dbReference type="NCBI Taxonomy" id="1333996"/>
    <lineage>
        <taxon>Bacteria</taxon>
        <taxon>Pseudomonadati</taxon>
        <taxon>Pseudomonadota</taxon>
        <taxon>Alphaproteobacteria</taxon>
        <taxon>Hyphomicrobiales</taxon>
        <taxon>Nitrobacteraceae</taxon>
        <taxon>Variibacter</taxon>
    </lineage>
</organism>
<evidence type="ECO:0000256" key="13">
    <source>
        <dbReference type="RuleBase" id="RU003555"/>
    </source>
</evidence>
<evidence type="ECO:0000256" key="14">
    <source>
        <dbReference type="SAM" id="MobiDB-lite"/>
    </source>
</evidence>
<evidence type="ECO:0000256" key="10">
    <source>
        <dbReference type="ARBA" id="ARBA00023204"/>
    </source>
</evidence>
<dbReference type="PANTHER" id="PTHR32472:SF10">
    <property type="entry name" value="DNA REPAIR PROTEIN RADA-LIKE PROTEIN"/>
    <property type="match status" value="1"/>
</dbReference>
<evidence type="ECO:0000256" key="1">
    <source>
        <dbReference type="ARBA" id="ARBA00022723"/>
    </source>
</evidence>
<proteinExistence type="inferred from homology"/>
<dbReference type="NCBIfam" id="TIGR00416">
    <property type="entry name" value="sms"/>
    <property type="match status" value="1"/>
</dbReference>
<sequence length="478" mass="50215">MAARRNPTFICQNCGAVTNRWQGKCESCGEWNTIVEETSALDRPVSGRPSRKGRVFALEPLTGETPNAPRLSSGIAELDRVTGGGFVRGSVLLLGGDPGIGKSTLLIQASAALARSGHRSVYVSGEEAVAQVRLRAERLGLASAPVELASETSVEDIIATLSEGQVPKLIIIDSIQTMWTDTVESAPGTVTQVRSSAQALIRFAKRCGAAVILVGHVTKDGQIAGPRVVEHMVDAVLSFEGEGSHQFRILRALKNRFGPTDEIGVFEMTGIGLREVANPSELFLSERNLGAPGTAVFAGMEGTRPVLVEMQALVAPSSLGTPRRAVVGWDPSRLSMLIAVLDAHCGVRLGQHDVYLNVAGGLRINEPAADLAAAAALVSSLAESPLPSEAVYFGEISLSGALRPVSHRPSRLREAGKLGFSAAFAPESARADPDSGGTVRVNVVSALHDLVATIAAASARNPKRSAPRNDLRKPGQEG</sequence>
<dbReference type="InterPro" id="IPR027417">
    <property type="entry name" value="P-loop_NTPase"/>
</dbReference>
<keyword evidence="8 11" id="KW-0346">Stress response</keyword>
<dbReference type="InterPro" id="IPR014721">
    <property type="entry name" value="Ribsml_uS5_D2-typ_fold_subgr"/>
</dbReference>
<dbReference type="Proteomes" id="UP000236884">
    <property type="component" value="Chromosome"/>
</dbReference>
<evidence type="ECO:0000313" key="17">
    <source>
        <dbReference type="Proteomes" id="UP000236884"/>
    </source>
</evidence>
<dbReference type="InterPro" id="IPR041166">
    <property type="entry name" value="Rubredoxin_2"/>
</dbReference>
<comment type="function">
    <text evidence="11">Plays a role in repairing double-strand DNA breaks, probably involving stabilizing or processing branched DNA or blocked replication forks.</text>
</comment>
<dbReference type="KEGG" id="vgo:GJW-30_1_03098"/>